<evidence type="ECO:0000313" key="2">
    <source>
        <dbReference type="Proteomes" id="UP000634672"/>
    </source>
</evidence>
<proteinExistence type="predicted"/>
<dbReference type="RefSeq" id="WP_187024863.1">
    <property type="nucleotide sequence ID" value="NZ_JACOPB010000036.1"/>
</dbReference>
<dbReference type="Proteomes" id="UP000634672">
    <property type="component" value="Unassembled WGS sequence"/>
</dbReference>
<organism evidence="1 2">
    <name type="scientific">Hungatella hominis</name>
    <dbReference type="NCBI Taxonomy" id="2763050"/>
    <lineage>
        <taxon>Bacteria</taxon>
        <taxon>Bacillati</taxon>
        <taxon>Bacillota</taxon>
        <taxon>Clostridia</taxon>
        <taxon>Lachnospirales</taxon>
        <taxon>Lachnospiraceae</taxon>
        <taxon>Hungatella</taxon>
    </lineage>
</organism>
<dbReference type="EMBL" id="JACOPB010000036">
    <property type="protein sequence ID" value="MBC5712449.1"/>
    <property type="molecule type" value="Genomic_DNA"/>
</dbReference>
<dbReference type="Gene3D" id="3.90.1720.10">
    <property type="entry name" value="endopeptidase domain like (from Nostoc punctiforme)"/>
    <property type="match status" value="1"/>
</dbReference>
<protein>
    <submittedName>
        <fullName evidence="1">Uncharacterized protein</fullName>
    </submittedName>
</protein>
<comment type="caution">
    <text evidence="1">The sequence shown here is derived from an EMBL/GenBank/DDBJ whole genome shotgun (WGS) entry which is preliminary data.</text>
</comment>
<accession>A0ABR7HGY8</accession>
<evidence type="ECO:0000313" key="1">
    <source>
        <dbReference type="EMBL" id="MBC5712449.1"/>
    </source>
</evidence>
<dbReference type="SUPFAM" id="SSF69360">
    <property type="entry name" value="Cell wall binding repeat"/>
    <property type="match status" value="1"/>
</dbReference>
<name>A0ABR7HGY8_9FIRM</name>
<keyword evidence="2" id="KW-1185">Reference proteome</keyword>
<sequence>MSKTRNGLIEHCKSKLGTPYVFGAKGEILTQAILDRLARENPGTYTLAYKAKAAKYIGQRCTDCSGLISWYAGRIRGSYNYHDTAVERVSIDHLNESMVGWALWKPGHIGVYIGDGWCIEAKGINYGTIKSRVAATAWQKVLKLCDIDYTADQAPVTYREGFMPAADGQRWWYQYSDGSYACNGWYWLREATDGTCGWYLFDSEGYMLTGYQVDPVGEAFLLCPVRGSDEGKCMITDARGVLRIAEEYDFDRRRYKFEW</sequence>
<dbReference type="Gene3D" id="2.10.270.10">
    <property type="entry name" value="Cholin Binding"/>
    <property type="match status" value="1"/>
</dbReference>
<reference evidence="1 2" key="1">
    <citation type="submission" date="2020-08" db="EMBL/GenBank/DDBJ databases">
        <title>Genome public.</title>
        <authorList>
            <person name="Liu C."/>
            <person name="Sun Q."/>
        </authorList>
    </citation>
    <scope>NUCLEOTIDE SEQUENCE [LARGE SCALE GENOMIC DNA]</scope>
    <source>
        <strain evidence="1 2">NSJ-66</strain>
    </source>
</reference>
<gene>
    <name evidence="1" type="ORF">H8S75_31605</name>
</gene>
<dbReference type="InterPro" id="IPR038765">
    <property type="entry name" value="Papain-like_cys_pep_sf"/>
</dbReference>
<dbReference type="SUPFAM" id="SSF54001">
    <property type="entry name" value="Cysteine proteinases"/>
    <property type="match status" value="1"/>
</dbReference>